<dbReference type="EMBL" id="HE797054">
    <property type="protein sequence ID" value="CCM01907.1"/>
    <property type="molecule type" value="Genomic_DNA"/>
</dbReference>
<dbReference type="STRING" id="599839.J4HWA2"/>
<evidence type="ECO:0000259" key="3">
    <source>
        <dbReference type="Pfam" id="PF10342"/>
    </source>
</evidence>
<reference evidence="4 5" key="1">
    <citation type="journal article" date="2012" name="Appl. Environ. Microbiol.">
        <title>Short-read sequencing for genomic analysis of the brown rot fungus Fibroporia radiculosa.</title>
        <authorList>
            <person name="Tang J.D."/>
            <person name="Perkins A.D."/>
            <person name="Sonstegard T.S."/>
            <person name="Schroeder S.G."/>
            <person name="Burgess S.C."/>
            <person name="Diehl S.V."/>
        </authorList>
    </citation>
    <scope>NUCLEOTIDE SEQUENCE [LARGE SCALE GENOMIC DNA]</scope>
    <source>
        <strain evidence="4 5">TFFH 294</strain>
    </source>
</reference>
<gene>
    <name evidence="4" type="ORF">FIBRA_03978</name>
</gene>
<dbReference type="RefSeq" id="XP_012181190.1">
    <property type="nucleotide sequence ID" value="XM_012325800.1"/>
</dbReference>
<keyword evidence="5" id="KW-1185">Reference proteome</keyword>
<dbReference type="Proteomes" id="UP000006352">
    <property type="component" value="Unassembled WGS sequence"/>
</dbReference>
<feature type="signal peptide" evidence="2">
    <location>
        <begin position="1"/>
        <end position="23"/>
    </location>
</feature>
<dbReference type="OrthoDB" id="2317741at2759"/>
<feature type="chain" id="PRO_5003779262" description="Yeast cell wall synthesis Kre9/Knh1-like N-terminal domain-containing protein" evidence="2">
    <location>
        <begin position="24"/>
        <end position="129"/>
    </location>
</feature>
<accession>J4HWA2</accession>
<protein>
    <recommendedName>
        <fullName evidence="3">Yeast cell wall synthesis Kre9/Knh1-like N-terminal domain-containing protein</fullName>
    </recommendedName>
</protein>
<keyword evidence="1 2" id="KW-0732">Signal</keyword>
<name>J4HWA2_9APHY</name>
<dbReference type="AlphaFoldDB" id="J4HWA2"/>
<evidence type="ECO:0000313" key="5">
    <source>
        <dbReference type="Proteomes" id="UP000006352"/>
    </source>
</evidence>
<evidence type="ECO:0000256" key="2">
    <source>
        <dbReference type="SAM" id="SignalP"/>
    </source>
</evidence>
<feature type="domain" description="Yeast cell wall synthesis Kre9/Knh1-like N-terminal" evidence="3">
    <location>
        <begin position="39"/>
        <end position="127"/>
    </location>
</feature>
<dbReference type="GeneID" id="24096818"/>
<dbReference type="Pfam" id="PF10342">
    <property type="entry name" value="Kre9_KNH"/>
    <property type="match status" value="1"/>
</dbReference>
<sequence>MSINKFTSTILFVLFSLVAFVSALPVHIARDVWDPPIISPNATTVWIVGQKYNVTWNTTNPPSQITNTVGRVVLAANGLEDYENPLAANFSILLGSIEVTCPNVTAGNDYAIVLFGDSGNFSPNFTITN</sequence>
<dbReference type="InterPro" id="IPR018466">
    <property type="entry name" value="Kre9/Knh1-like_N"/>
</dbReference>
<organism evidence="4 5">
    <name type="scientific">Fibroporia radiculosa</name>
    <dbReference type="NCBI Taxonomy" id="599839"/>
    <lineage>
        <taxon>Eukaryota</taxon>
        <taxon>Fungi</taxon>
        <taxon>Dikarya</taxon>
        <taxon>Basidiomycota</taxon>
        <taxon>Agaricomycotina</taxon>
        <taxon>Agaricomycetes</taxon>
        <taxon>Polyporales</taxon>
        <taxon>Fibroporiaceae</taxon>
        <taxon>Fibroporia</taxon>
    </lineage>
</organism>
<dbReference type="HOGENOM" id="CLU_083660_2_1_1"/>
<dbReference type="InParanoid" id="J4HWA2"/>
<proteinExistence type="predicted"/>
<evidence type="ECO:0000256" key="1">
    <source>
        <dbReference type="ARBA" id="ARBA00022729"/>
    </source>
</evidence>
<evidence type="ECO:0000313" key="4">
    <source>
        <dbReference type="EMBL" id="CCM01907.1"/>
    </source>
</evidence>